<accession>C0N7D6</accession>
<proteinExistence type="predicted"/>
<dbReference type="AlphaFoldDB" id="C0N7D6"/>
<reference evidence="1 2" key="1">
    <citation type="journal article" date="2011" name="J. Bacteriol.">
        <title>Draft genome sequence of the chemolithoheterotrophic, halophilic methylotroph Methylophaga thiooxydans DMS010.</title>
        <authorList>
            <person name="Boden R."/>
            <person name="Ferriera S."/>
            <person name="Johnson J."/>
            <person name="Kelly D.P."/>
            <person name="Murrell J.C."/>
            <person name="Schafer H."/>
        </authorList>
    </citation>
    <scope>NUCLEOTIDE SEQUENCE [LARGE SCALE GENOMIC DNA]</scope>
    <source>
        <strain evidence="1 2">DMS010</strain>
    </source>
</reference>
<gene>
    <name evidence="1" type="ORF">MDMS009_2031</name>
</gene>
<dbReference type="HOGENOM" id="CLU_2862736_0_0_6"/>
<name>C0N7D6_9GAMM</name>
<protein>
    <submittedName>
        <fullName evidence="1">Uncharacterized protein</fullName>
    </submittedName>
</protein>
<evidence type="ECO:0000313" key="2">
    <source>
        <dbReference type="Proteomes" id="UP000004679"/>
    </source>
</evidence>
<sequence>MDWCHLTQRNIPAQGVFSFQIQHDIQDASEAPVQRFALKLTEFGVTAFLAIQCDKTGEVDPGFD</sequence>
<dbReference type="EMBL" id="GG657899">
    <property type="protein sequence ID" value="EEF79444.1"/>
    <property type="molecule type" value="Genomic_DNA"/>
</dbReference>
<organism evidence="1 2">
    <name type="scientific">Methylophaga thiooxydans DMS010</name>
    <dbReference type="NCBI Taxonomy" id="637616"/>
    <lineage>
        <taxon>Bacteria</taxon>
        <taxon>Pseudomonadati</taxon>
        <taxon>Pseudomonadota</taxon>
        <taxon>Gammaproteobacteria</taxon>
        <taxon>Thiotrichales</taxon>
        <taxon>Piscirickettsiaceae</taxon>
        <taxon>Methylophaga</taxon>
    </lineage>
</organism>
<dbReference type="Proteomes" id="UP000004679">
    <property type="component" value="Unassembled WGS sequence"/>
</dbReference>
<evidence type="ECO:0000313" key="1">
    <source>
        <dbReference type="EMBL" id="EEF79444.1"/>
    </source>
</evidence>
<keyword evidence="2" id="KW-1185">Reference proteome</keyword>